<evidence type="ECO:0000256" key="1">
    <source>
        <dbReference type="SAM" id="SignalP"/>
    </source>
</evidence>
<accession>A0A5C6ZJ11</accession>
<gene>
    <name evidence="2" type="ORF">ESY86_09605</name>
</gene>
<sequence>MRHLPKLTIILVLMIYSGRLQAQASQVYFTLESTNVSFSGQSLNIASAIVLQGSGLRWTQENDGTVNITDFQVTGTSGEWDQASFMGALTHTIAMDGDHLGTFVLEGTTNGVTAILSVDVDGAVAHYTFSINSINFQQ</sequence>
<dbReference type="EMBL" id="VORO01000008">
    <property type="protein sequence ID" value="TXD89286.1"/>
    <property type="molecule type" value="Genomic_DNA"/>
</dbReference>
<organism evidence="2 3">
    <name type="scientific">Subsaximicrobium wynnwilliamsii</name>
    <dbReference type="NCBI Taxonomy" id="291179"/>
    <lineage>
        <taxon>Bacteria</taxon>
        <taxon>Pseudomonadati</taxon>
        <taxon>Bacteroidota</taxon>
        <taxon>Flavobacteriia</taxon>
        <taxon>Flavobacteriales</taxon>
        <taxon>Flavobacteriaceae</taxon>
        <taxon>Subsaximicrobium</taxon>
    </lineage>
</organism>
<evidence type="ECO:0008006" key="4">
    <source>
        <dbReference type="Google" id="ProtNLM"/>
    </source>
</evidence>
<evidence type="ECO:0000313" key="3">
    <source>
        <dbReference type="Proteomes" id="UP000321578"/>
    </source>
</evidence>
<dbReference type="AlphaFoldDB" id="A0A5C6ZJ11"/>
<protein>
    <recommendedName>
        <fullName evidence="4">DUF4402 domain-containing protein</fullName>
    </recommendedName>
</protein>
<feature type="signal peptide" evidence="1">
    <location>
        <begin position="1"/>
        <end position="22"/>
    </location>
</feature>
<keyword evidence="1" id="KW-0732">Signal</keyword>
<comment type="caution">
    <text evidence="2">The sequence shown here is derived from an EMBL/GenBank/DDBJ whole genome shotgun (WGS) entry which is preliminary data.</text>
</comment>
<feature type="chain" id="PRO_5022679694" description="DUF4402 domain-containing protein" evidence="1">
    <location>
        <begin position="23"/>
        <end position="138"/>
    </location>
</feature>
<reference evidence="2 3" key="1">
    <citation type="submission" date="2019-08" db="EMBL/GenBank/DDBJ databases">
        <title>Genomes of Subsaximicrobium wynnwilliamsii strains.</title>
        <authorList>
            <person name="Bowman J.P."/>
        </authorList>
    </citation>
    <scope>NUCLEOTIDE SEQUENCE [LARGE SCALE GENOMIC DNA]</scope>
    <source>
        <strain evidence="2 3">2-80-2</strain>
    </source>
</reference>
<name>A0A5C6ZJ11_9FLAO</name>
<keyword evidence="3" id="KW-1185">Reference proteome</keyword>
<evidence type="ECO:0000313" key="2">
    <source>
        <dbReference type="EMBL" id="TXD89286.1"/>
    </source>
</evidence>
<dbReference type="RefSeq" id="WP_147086365.1">
    <property type="nucleotide sequence ID" value="NZ_VORM01000008.1"/>
</dbReference>
<dbReference type="Proteomes" id="UP000321578">
    <property type="component" value="Unassembled WGS sequence"/>
</dbReference>
<proteinExistence type="predicted"/>